<comment type="caution">
    <text evidence="3">The sequence shown here is derived from an EMBL/GenBank/DDBJ whole genome shotgun (WGS) entry which is preliminary data.</text>
</comment>
<dbReference type="InterPro" id="IPR025476">
    <property type="entry name" value="Helitron_helicase-like"/>
</dbReference>
<reference evidence="3 4" key="1">
    <citation type="journal article" date="2020" name="ISME J.">
        <title>Uncovering the hidden diversity of litter-decomposition mechanisms in mushroom-forming fungi.</title>
        <authorList>
            <person name="Floudas D."/>
            <person name="Bentzer J."/>
            <person name="Ahren D."/>
            <person name="Johansson T."/>
            <person name="Persson P."/>
            <person name="Tunlid A."/>
        </authorList>
    </citation>
    <scope>NUCLEOTIDE SEQUENCE [LARGE SCALE GENOMIC DNA]</scope>
    <source>
        <strain evidence="3 4">CBS 291.85</strain>
    </source>
</reference>
<dbReference type="EMBL" id="JAACJM010000135">
    <property type="protein sequence ID" value="KAF5343728.1"/>
    <property type="molecule type" value="Genomic_DNA"/>
</dbReference>
<evidence type="ECO:0000313" key="4">
    <source>
        <dbReference type="Proteomes" id="UP000559256"/>
    </source>
</evidence>
<evidence type="ECO:0008006" key="5">
    <source>
        <dbReference type="Google" id="ProtNLM"/>
    </source>
</evidence>
<gene>
    <name evidence="3" type="ORF">D9758_016524</name>
</gene>
<protein>
    <recommendedName>
        <fullName evidence="5">Helitron helicase-like domain-containing protein</fullName>
    </recommendedName>
</protein>
<dbReference type="Pfam" id="PF14214">
    <property type="entry name" value="Helitron_like_N"/>
    <property type="match status" value="1"/>
</dbReference>
<sequence length="742" mass="85989">MPKNALAQGLWIGDIPNELKDLGFAEKLLIARVRHSRCLVKVASGRYKMKANIMCFSNPVDKIYDILPLGKDELDKMIAFMFTGPSKPTPEQLRDTPLLVRQAVVKRALEWLKLNHKDYQDIAISDANLNSYDEEAVLFSYEYQEQQHNKDALTTAINEEIDDEGTESGPCPVTVHGLTGEEFGAMTSREMRAAALKHLRENKKNILYVAHNEQPVSTFHNPSLFPMMYPHLFPYGLGGINNSLQTSKIGQTVHKAFYLMYHDKRFQLEPSFSIIAFNVEQMKQSNDGGFIITHRKNINSIAERIWNIDSNVLDLMYNRFKNKERVVPSNEQEKACLQLINDVDATASRVQGSVTSKKHMRNEVWSLINKIGSPSWFITISPADVNHPICLYFADTDQEFKPYIQDKKTRERLIKQNPVAAARFFDFMFTPFYWTQYVDRVRTHWKEHDNILHAQSESINIDQSIPDEKVWVNKGNDNSFIGVSKIDDYSLRGEEIENINLYNFMSAYYKKSVRKKKPVENTDYDDETNCEERDMEMDVDKKDTRIDEYDTKFKAPSSFPSTAMFSEEHSQHLTHALFKYKNLDSRALNFAGQTWEEAFRDHMFTDTQKQLMRNFNLRYECNDARDDYSALRKRGHSTNGPAFDLDELDDEAMHEFLQNVNNTFEDNICDSVLDFNTEELLPNNSTIRNHVLNDQISKTLDNSGMMDPHVDKYNIDQDTNVFQPDITIEGSKWKQKIAEEKN</sequence>
<keyword evidence="4" id="KW-1185">Reference proteome</keyword>
<dbReference type="Proteomes" id="UP000559256">
    <property type="component" value="Unassembled WGS sequence"/>
</dbReference>
<dbReference type="AlphaFoldDB" id="A0A8H5CLL0"/>
<evidence type="ECO:0000259" key="2">
    <source>
        <dbReference type="Pfam" id="PF20209"/>
    </source>
</evidence>
<evidence type="ECO:0000259" key="1">
    <source>
        <dbReference type="Pfam" id="PF14214"/>
    </source>
</evidence>
<organism evidence="3 4">
    <name type="scientific">Tetrapyrgos nigripes</name>
    <dbReference type="NCBI Taxonomy" id="182062"/>
    <lineage>
        <taxon>Eukaryota</taxon>
        <taxon>Fungi</taxon>
        <taxon>Dikarya</taxon>
        <taxon>Basidiomycota</taxon>
        <taxon>Agaricomycotina</taxon>
        <taxon>Agaricomycetes</taxon>
        <taxon>Agaricomycetidae</taxon>
        <taxon>Agaricales</taxon>
        <taxon>Marasmiineae</taxon>
        <taxon>Marasmiaceae</taxon>
        <taxon>Tetrapyrgos</taxon>
    </lineage>
</organism>
<feature type="domain" description="DUF6570" evidence="2">
    <location>
        <begin position="1"/>
        <end position="130"/>
    </location>
</feature>
<dbReference type="Pfam" id="PF20209">
    <property type="entry name" value="DUF6570"/>
    <property type="match status" value="1"/>
</dbReference>
<feature type="domain" description="Helitron helicase-like" evidence="1">
    <location>
        <begin position="257"/>
        <end position="432"/>
    </location>
</feature>
<dbReference type="InterPro" id="IPR046700">
    <property type="entry name" value="DUF6570"/>
</dbReference>
<dbReference type="OrthoDB" id="3235800at2759"/>
<proteinExistence type="predicted"/>
<name>A0A8H5CLL0_9AGAR</name>
<evidence type="ECO:0000313" key="3">
    <source>
        <dbReference type="EMBL" id="KAF5343728.1"/>
    </source>
</evidence>
<accession>A0A8H5CLL0</accession>